<evidence type="ECO:0000256" key="7">
    <source>
        <dbReference type="HAMAP-Rule" id="MF_01057"/>
    </source>
</evidence>
<evidence type="ECO:0000256" key="3">
    <source>
        <dbReference type="ARBA" id="ARBA00022603"/>
    </source>
</evidence>
<dbReference type="InterPro" id="IPR003358">
    <property type="entry name" value="tRNA_(Gua-N-7)_MeTrfase_Trmb"/>
</dbReference>
<dbReference type="AlphaFoldDB" id="A0A839GCU9"/>
<proteinExistence type="inferred from homology"/>
<sequence length="218" mass="25301">MGRGKQEKFAVNATRANIVEPGKENYEQLRGRWNQDFFPQDQPLVLEVGCGKGEYTVGMASKFPEKNFLGIDIKGNRIWKGSTLALEGELTNVGFLRTFIENIDQHFGEQEVSEIWITFPDPQPRKRDIKRRLTSPRFLEMYHRLLKPGGKIHLKTDSELLFDYTLEVLEERKAQGLIFTKDLYQSDLQEHTMGIYTTFEKTYLEKGVPIKYLQYSVG</sequence>
<accession>A0A839GCU9</accession>
<evidence type="ECO:0000256" key="4">
    <source>
        <dbReference type="ARBA" id="ARBA00022679"/>
    </source>
</evidence>
<dbReference type="GO" id="GO:0008176">
    <property type="term" value="F:tRNA (guanine(46)-N7)-methyltransferase activity"/>
    <property type="evidence" value="ECO:0007669"/>
    <property type="project" value="UniProtKB-UniRule"/>
</dbReference>
<comment type="caution">
    <text evidence="8">The sequence shown here is derived from an EMBL/GenBank/DDBJ whole genome shotgun (WGS) entry which is preliminary data.</text>
</comment>
<evidence type="ECO:0000313" key="8">
    <source>
        <dbReference type="EMBL" id="MBA9077414.1"/>
    </source>
</evidence>
<keyword evidence="5 7" id="KW-0949">S-adenosyl-L-methionine</keyword>
<comment type="function">
    <text evidence="2 7">Catalyzes the formation of N(7)-methylguanine at position 46 (m7G46) in tRNA.</text>
</comment>
<dbReference type="HAMAP" id="MF_01057">
    <property type="entry name" value="tRNA_methyltr_TrmB"/>
    <property type="match status" value="1"/>
</dbReference>
<dbReference type="RefSeq" id="WP_182512962.1">
    <property type="nucleotide sequence ID" value="NZ_JACJIQ010000007.1"/>
</dbReference>
<dbReference type="EMBL" id="JACJIQ010000007">
    <property type="protein sequence ID" value="MBA9077414.1"/>
    <property type="molecule type" value="Genomic_DNA"/>
</dbReference>
<comment type="pathway">
    <text evidence="7">tRNA modification; N(7)-methylguanine-tRNA biosynthesis.</text>
</comment>
<evidence type="ECO:0000256" key="6">
    <source>
        <dbReference type="ARBA" id="ARBA00022694"/>
    </source>
</evidence>
<keyword evidence="9" id="KW-1185">Reference proteome</keyword>
<comment type="catalytic activity">
    <reaction evidence="1 7">
        <text>guanosine(46) in tRNA + S-adenosyl-L-methionine = N(7)-methylguanosine(46) in tRNA + S-adenosyl-L-homocysteine</text>
        <dbReference type="Rhea" id="RHEA:42708"/>
        <dbReference type="Rhea" id="RHEA-COMP:10188"/>
        <dbReference type="Rhea" id="RHEA-COMP:10189"/>
        <dbReference type="ChEBI" id="CHEBI:57856"/>
        <dbReference type="ChEBI" id="CHEBI:59789"/>
        <dbReference type="ChEBI" id="CHEBI:74269"/>
        <dbReference type="ChEBI" id="CHEBI:74480"/>
        <dbReference type="EC" id="2.1.1.33"/>
    </reaction>
</comment>
<evidence type="ECO:0000256" key="5">
    <source>
        <dbReference type="ARBA" id="ARBA00022691"/>
    </source>
</evidence>
<name>A0A839GCU9_9BACT</name>
<keyword evidence="4 7" id="KW-0808">Transferase</keyword>
<dbReference type="Proteomes" id="UP000563094">
    <property type="component" value="Unassembled WGS sequence"/>
</dbReference>
<dbReference type="PANTHER" id="PTHR23417:SF14">
    <property type="entry name" value="PENTACOTRIPEPTIDE-REPEAT REGION OF PRORP DOMAIN-CONTAINING PROTEIN"/>
    <property type="match status" value="1"/>
</dbReference>
<dbReference type="Gene3D" id="3.40.50.150">
    <property type="entry name" value="Vaccinia Virus protein VP39"/>
    <property type="match status" value="1"/>
</dbReference>
<evidence type="ECO:0000313" key="9">
    <source>
        <dbReference type="Proteomes" id="UP000563094"/>
    </source>
</evidence>
<evidence type="ECO:0000256" key="1">
    <source>
        <dbReference type="ARBA" id="ARBA00000142"/>
    </source>
</evidence>
<feature type="binding site" evidence="7">
    <location>
        <position position="121"/>
    </location>
    <ligand>
        <name>S-adenosyl-L-methionine</name>
        <dbReference type="ChEBI" id="CHEBI:59789"/>
    </ligand>
</feature>
<evidence type="ECO:0000256" key="2">
    <source>
        <dbReference type="ARBA" id="ARBA00003015"/>
    </source>
</evidence>
<dbReference type="PANTHER" id="PTHR23417">
    <property type="entry name" value="3-DEOXY-D-MANNO-OCTULOSONIC-ACID TRANSFERASE/TRNA GUANINE-N 7 - -METHYLTRANSFERASE"/>
    <property type="match status" value="1"/>
</dbReference>
<feature type="binding site" evidence="7">
    <location>
        <position position="47"/>
    </location>
    <ligand>
        <name>S-adenosyl-L-methionine</name>
        <dbReference type="ChEBI" id="CHEBI:59789"/>
    </ligand>
</feature>
<feature type="binding site" evidence="7">
    <location>
        <position position="72"/>
    </location>
    <ligand>
        <name>S-adenosyl-L-methionine</name>
        <dbReference type="ChEBI" id="CHEBI:59789"/>
    </ligand>
</feature>
<dbReference type="InterPro" id="IPR055361">
    <property type="entry name" value="tRNA_methyltr_TrmB_bact"/>
</dbReference>
<gene>
    <name evidence="7" type="primary">trmB</name>
    <name evidence="8" type="ORF">FHS90_002127</name>
</gene>
<dbReference type="EC" id="2.1.1.33" evidence="7"/>
<keyword evidence="3 7" id="KW-0489">Methyltransferase</keyword>
<dbReference type="Pfam" id="PF02390">
    <property type="entry name" value="Methyltransf_4"/>
    <property type="match status" value="1"/>
</dbReference>
<comment type="caution">
    <text evidence="7">Lacks conserved residue(s) required for the propagation of feature annotation.</text>
</comment>
<feature type="binding site" evidence="7">
    <location>
        <position position="157"/>
    </location>
    <ligand>
        <name>substrate</name>
    </ligand>
</feature>
<dbReference type="SUPFAM" id="SSF53335">
    <property type="entry name" value="S-adenosyl-L-methionine-dependent methyltransferases"/>
    <property type="match status" value="1"/>
</dbReference>
<comment type="similarity">
    <text evidence="7">Belongs to the class I-like SAM-binding methyltransferase superfamily. TrmB family.</text>
</comment>
<dbReference type="PROSITE" id="PS51625">
    <property type="entry name" value="SAM_MT_TRMB"/>
    <property type="match status" value="1"/>
</dbReference>
<dbReference type="GO" id="GO:0043527">
    <property type="term" value="C:tRNA methyltransferase complex"/>
    <property type="evidence" value="ECO:0007669"/>
    <property type="project" value="TreeGrafter"/>
</dbReference>
<dbReference type="CDD" id="cd02440">
    <property type="entry name" value="AdoMet_MTases"/>
    <property type="match status" value="1"/>
</dbReference>
<dbReference type="NCBIfam" id="TIGR00091">
    <property type="entry name" value="tRNA (guanosine(46)-N7)-methyltransferase TrmB"/>
    <property type="match status" value="1"/>
</dbReference>
<dbReference type="InterPro" id="IPR029063">
    <property type="entry name" value="SAM-dependent_MTases_sf"/>
</dbReference>
<keyword evidence="6 7" id="KW-0819">tRNA processing</keyword>
<reference evidence="8 9" key="1">
    <citation type="submission" date="2020-08" db="EMBL/GenBank/DDBJ databases">
        <title>Genomic Encyclopedia of Type Strains, Phase IV (KMG-IV): sequencing the most valuable type-strain genomes for metagenomic binning, comparative biology and taxonomic classification.</title>
        <authorList>
            <person name="Goeker M."/>
        </authorList>
    </citation>
    <scope>NUCLEOTIDE SEQUENCE [LARGE SCALE GENOMIC DNA]</scope>
    <source>
        <strain evidence="8 9">DSM 29854</strain>
    </source>
</reference>
<dbReference type="NCBIfam" id="NF001080">
    <property type="entry name" value="PRK00121.2-2"/>
    <property type="match status" value="1"/>
</dbReference>
<protein>
    <recommendedName>
        <fullName evidence="7">tRNA (guanine-N(7)-)-methyltransferase</fullName>
        <ecNumber evidence="7">2.1.1.33</ecNumber>
    </recommendedName>
    <alternativeName>
        <fullName evidence="7">tRNA (guanine(46)-N(7))-methyltransferase</fullName>
    </alternativeName>
    <alternativeName>
        <fullName evidence="7">tRNA(m7G46)-methyltransferase</fullName>
    </alternativeName>
</protein>
<dbReference type="UniPathway" id="UPA00989"/>
<organism evidence="8 9">
    <name type="scientific">Rufibacter quisquiliarum</name>
    <dbReference type="NCBI Taxonomy" id="1549639"/>
    <lineage>
        <taxon>Bacteria</taxon>
        <taxon>Pseudomonadati</taxon>
        <taxon>Bacteroidota</taxon>
        <taxon>Cytophagia</taxon>
        <taxon>Cytophagales</taxon>
        <taxon>Hymenobacteraceae</taxon>
        <taxon>Rufibacter</taxon>
    </lineage>
</organism>
<feature type="binding site" evidence="7">
    <location>
        <begin position="197"/>
        <end position="200"/>
    </location>
    <ligand>
        <name>substrate</name>
    </ligand>
</feature>